<accession>A0A0K6I6S6</accession>
<protein>
    <submittedName>
        <fullName evidence="3">Uncharacterized protein</fullName>
    </submittedName>
</protein>
<keyword evidence="2" id="KW-0732">Signal</keyword>
<proteinExistence type="predicted"/>
<evidence type="ECO:0000256" key="1">
    <source>
        <dbReference type="SAM" id="MobiDB-lite"/>
    </source>
</evidence>
<name>A0A0K6I6S6_9BURK</name>
<dbReference type="STRING" id="339866.GCA_001418255_02245"/>
<evidence type="ECO:0000313" key="4">
    <source>
        <dbReference type="Proteomes" id="UP000183649"/>
    </source>
</evidence>
<evidence type="ECO:0000256" key="2">
    <source>
        <dbReference type="SAM" id="SignalP"/>
    </source>
</evidence>
<dbReference type="AlphaFoldDB" id="A0A0K6I6S6"/>
<feature type="chain" id="PRO_5005505287" evidence="2">
    <location>
        <begin position="26"/>
        <end position="107"/>
    </location>
</feature>
<dbReference type="Proteomes" id="UP000183649">
    <property type="component" value="Unassembled WGS sequence"/>
</dbReference>
<feature type="region of interest" description="Disordered" evidence="1">
    <location>
        <begin position="26"/>
        <end position="69"/>
    </location>
</feature>
<organism evidence="3 4">
    <name type="scientific">Thiomonas bhubaneswarensis</name>
    <dbReference type="NCBI Taxonomy" id="339866"/>
    <lineage>
        <taxon>Bacteria</taxon>
        <taxon>Pseudomonadati</taxon>
        <taxon>Pseudomonadota</taxon>
        <taxon>Betaproteobacteria</taxon>
        <taxon>Burkholderiales</taxon>
        <taxon>Thiomonas</taxon>
    </lineage>
</organism>
<reference evidence="4" key="1">
    <citation type="submission" date="2015-08" db="EMBL/GenBank/DDBJ databases">
        <authorList>
            <person name="Varghese N."/>
        </authorList>
    </citation>
    <scope>NUCLEOTIDE SEQUENCE [LARGE SCALE GENOMIC DNA]</scope>
    <source>
        <strain evidence="4">DSM 18181</strain>
    </source>
</reference>
<sequence>MPRFPVSFLLSASLVVSMAQVAASAALTPDRTPRQPAPVETNLSQATNGNPGGKQLAASHFLSPTSSTPVKSHLLTLHDREVLRQQIQGMAHHAQAASDVSLHTSQP</sequence>
<evidence type="ECO:0000313" key="3">
    <source>
        <dbReference type="EMBL" id="CUA98753.1"/>
    </source>
</evidence>
<dbReference type="EMBL" id="CYHF01000008">
    <property type="protein sequence ID" value="CUA98753.1"/>
    <property type="molecule type" value="Genomic_DNA"/>
</dbReference>
<feature type="signal peptide" evidence="2">
    <location>
        <begin position="1"/>
        <end position="25"/>
    </location>
</feature>
<keyword evidence="4" id="KW-1185">Reference proteome</keyword>
<gene>
    <name evidence="3" type="ORF">Ga0061069_10816</name>
</gene>
<dbReference type="RefSeq" id="WP_245610034.1">
    <property type="nucleotide sequence ID" value="NZ_CYHF01000008.1"/>
</dbReference>